<dbReference type="Proteomes" id="UP001057877">
    <property type="component" value="Chromosome"/>
</dbReference>
<organism evidence="1 2">
    <name type="scientific">Paenibacillus spongiae</name>
    <dbReference type="NCBI Taxonomy" id="2909671"/>
    <lineage>
        <taxon>Bacteria</taxon>
        <taxon>Bacillati</taxon>
        <taxon>Bacillota</taxon>
        <taxon>Bacilli</taxon>
        <taxon>Bacillales</taxon>
        <taxon>Paenibacillaceae</taxon>
        <taxon>Paenibacillus</taxon>
    </lineage>
</organism>
<reference evidence="1" key="1">
    <citation type="submission" date="2022-01" db="EMBL/GenBank/DDBJ databases">
        <title>Paenibacillus spongiae sp. nov., isolated from marine sponge.</title>
        <authorList>
            <person name="Li Z."/>
            <person name="Zhang M."/>
        </authorList>
    </citation>
    <scope>NUCLEOTIDE SEQUENCE</scope>
    <source>
        <strain evidence="1">PHS-Z3</strain>
    </source>
</reference>
<protein>
    <recommendedName>
        <fullName evidence="3">DUF4367 domain-containing protein</fullName>
    </recommendedName>
</protein>
<evidence type="ECO:0008006" key="3">
    <source>
        <dbReference type="Google" id="ProtNLM"/>
    </source>
</evidence>
<keyword evidence="2" id="KW-1185">Reference proteome</keyword>
<dbReference type="RefSeq" id="WP_258385745.1">
    <property type="nucleotide sequence ID" value="NZ_CP091430.1"/>
</dbReference>
<name>A0ABY5S6W9_9BACL</name>
<proteinExistence type="predicted"/>
<gene>
    <name evidence="1" type="ORF">L1F29_30300</name>
</gene>
<evidence type="ECO:0000313" key="1">
    <source>
        <dbReference type="EMBL" id="UVI29656.1"/>
    </source>
</evidence>
<sequence length="160" mass="18531">MLLGAAVSLFLYLYQFPQKIDLAYPAMEYRAGKPESAEAITIKVKGMLTKPLFRKQTFRGKIIIDKYEFTKTYNLIDLDFSQWNNDFYDDNLYYYHVDVNGSLVSRPLGSLVISDQFAQLNIWVMEKIGETSWTGKDLHISAPARNYEEAVKINEDLFGY</sequence>
<dbReference type="EMBL" id="CP091430">
    <property type="protein sequence ID" value="UVI29656.1"/>
    <property type="molecule type" value="Genomic_DNA"/>
</dbReference>
<evidence type="ECO:0000313" key="2">
    <source>
        <dbReference type="Proteomes" id="UP001057877"/>
    </source>
</evidence>
<accession>A0ABY5S6W9</accession>